<name>A0A2T3J2S4_9GAMM</name>
<feature type="transmembrane region" description="Helical" evidence="1">
    <location>
        <begin position="6"/>
        <end position="26"/>
    </location>
</feature>
<evidence type="ECO:0000256" key="1">
    <source>
        <dbReference type="SAM" id="Phobius"/>
    </source>
</evidence>
<keyword evidence="1" id="KW-1133">Transmembrane helix</keyword>
<gene>
    <name evidence="2" type="ORF">C9I99_00810</name>
</gene>
<keyword evidence="1" id="KW-0812">Transmembrane</keyword>
<comment type="caution">
    <text evidence="2">The sequence shown here is derived from an EMBL/GenBank/DDBJ whole genome shotgun (WGS) entry which is preliminary data.</text>
</comment>
<dbReference type="Proteomes" id="UP000241222">
    <property type="component" value="Unassembled WGS sequence"/>
</dbReference>
<evidence type="ECO:0000313" key="3">
    <source>
        <dbReference type="Proteomes" id="UP000241222"/>
    </source>
</evidence>
<proteinExistence type="predicted"/>
<keyword evidence="3" id="KW-1185">Reference proteome</keyword>
<keyword evidence="1" id="KW-0472">Membrane</keyword>
<dbReference type="EMBL" id="PYMH01000001">
    <property type="protein sequence ID" value="PSU35594.1"/>
    <property type="molecule type" value="Genomic_DNA"/>
</dbReference>
<evidence type="ECO:0008006" key="4">
    <source>
        <dbReference type="Google" id="ProtNLM"/>
    </source>
</evidence>
<protein>
    <recommendedName>
        <fullName evidence="4">Transmembrane protein</fullName>
    </recommendedName>
</protein>
<reference evidence="2 3" key="1">
    <citation type="submission" date="2018-03" db="EMBL/GenBank/DDBJ databases">
        <title>Whole genome sequencing of Histamine producing bacteria.</title>
        <authorList>
            <person name="Butler K."/>
        </authorList>
    </citation>
    <scope>NUCLEOTIDE SEQUENCE [LARGE SCALE GENOMIC DNA]</scope>
    <source>
        <strain evidence="2 3">JCM 13586</strain>
    </source>
</reference>
<evidence type="ECO:0000313" key="2">
    <source>
        <dbReference type="EMBL" id="PSU35594.1"/>
    </source>
</evidence>
<organism evidence="2 3">
    <name type="scientific">Photobacterium lutimaris</name>
    <dbReference type="NCBI Taxonomy" id="388278"/>
    <lineage>
        <taxon>Bacteria</taxon>
        <taxon>Pseudomonadati</taxon>
        <taxon>Pseudomonadota</taxon>
        <taxon>Gammaproteobacteria</taxon>
        <taxon>Vibrionales</taxon>
        <taxon>Vibrionaceae</taxon>
        <taxon>Photobacterium</taxon>
    </lineage>
</organism>
<sequence>MAKLCLIFILNLFIILILSSIISFNASGMLQEHFGHEIEVPCVNSRTWTEKGAATVQVRYR</sequence>
<accession>A0A2T3J2S4</accession>
<dbReference type="AlphaFoldDB" id="A0A2T3J2S4"/>